<name>A0ABX7DRS7_9FLAO</name>
<accession>A0ABX7DRS7</accession>
<evidence type="ECO:0008006" key="3">
    <source>
        <dbReference type="Google" id="ProtNLM"/>
    </source>
</evidence>
<protein>
    <recommendedName>
        <fullName evidence="3">Phosphohydrolase</fullName>
    </recommendedName>
</protein>
<gene>
    <name evidence="1" type="ORF">JK629_12650</name>
</gene>
<evidence type="ECO:0000313" key="1">
    <source>
        <dbReference type="EMBL" id="QQX76172.1"/>
    </source>
</evidence>
<sequence>MQSAVQEVDVVLFAIFYHDIVYNPLLSHNEQKSARLFRKRLAPTHFPHIAKVITLIEASKTHNMSTDFDTNLFLDLDLLILGSKRKVYLHYCENIRKEYLMFPDFIYRPRRRKLLLRYLSLESIFKTPYFIERYEAQARKNLRYSIRELS</sequence>
<keyword evidence="2" id="KW-1185">Reference proteome</keyword>
<dbReference type="EMBL" id="CP068439">
    <property type="protein sequence ID" value="QQX76172.1"/>
    <property type="molecule type" value="Genomic_DNA"/>
</dbReference>
<reference evidence="1 2" key="1">
    <citation type="submission" date="2021-01" db="EMBL/GenBank/DDBJ databases">
        <title>Aequorivita sp. strain KX20305, a bacterium isolated from the sediment collected at a cold seep field in South China Sea.</title>
        <authorList>
            <person name="Zhang H."/>
            <person name="Li C."/>
        </authorList>
    </citation>
    <scope>NUCLEOTIDE SEQUENCE [LARGE SCALE GENOMIC DNA]</scope>
    <source>
        <strain evidence="1 2">KX20305</strain>
    </source>
</reference>
<dbReference type="RefSeq" id="WP_202335982.1">
    <property type="nucleotide sequence ID" value="NZ_CP068439.1"/>
</dbReference>
<dbReference type="InterPro" id="IPR009218">
    <property type="entry name" value="HD_phosphohydro"/>
</dbReference>
<dbReference type="PIRSF" id="PIRSF035170">
    <property type="entry name" value="HD_phosphohydro"/>
    <property type="match status" value="1"/>
</dbReference>
<organism evidence="1 2">
    <name type="scientific">Aequorivita iocasae</name>
    <dbReference type="NCBI Taxonomy" id="2803865"/>
    <lineage>
        <taxon>Bacteria</taxon>
        <taxon>Pseudomonadati</taxon>
        <taxon>Bacteroidota</taxon>
        <taxon>Flavobacteriia</taxon>
        <taxon>Flavobacteriales</taxon>
        <taxon>Flavobacteriaceae</taxon>
        <taxon>Aequorivita</taxon>
    </lineage>
</organism>
<dbReference type="Proteomes" id="UP000629420">
    <property type="component" value="Chromosome"/>
</dbReference>
<dbReference type="SUPFAM" id="SSF109604">
    <property type="entry name" value="HD-domain/PDEase-like"/>
    <property type="match status" value="1"/>
</dbReference>
<evidence type="ECO:0000313" key="2">
    <source>
        <dbReference type="Proteomes" id="UP000629420"/>
    </source>
</evidence>
<dbReference type="PANTHER" id="PTHR21174">
    <property type="match status" value="1"/>
</dbReference>
<proteinExistence type="predicted"/>
<dbReference type="PANTHER" id="PTHR21174:SF0">
    <property type="entry name" value="HD PHOSPHOHYDROLASE FAMILY PROTEIN-RELATED"/>
    <property type="match status" value="1"/>
</dbReference>